<dbReference type="AlphaFoldDB" id="A0AAD4D0Y7"/>
<dbReference type="Proteomes" id="UP001194746">
    <property type="component" value="Unassembled WGS sequence"/>
</dbReference>
<evidence type="ECO:0000313" key="4">
    <source>
        <dbReference type="EMBL" id="KAF9895307.1"/>
    </source>
</evidence>
<keyword evidence="5" id="KW-1185">Reference proteome</keyword>
<dbReference type="SUPFAM" id="SSF56529">
    <property type="entry name" value="FAH"/>
    <property type="match status" value="1"/>
</dbReference>
<sequence length="594" mass="65784">MTVTQIPWERLIRFVATDGRILHGEPVLPSSDFDLGTTTTETMLQAKVISGSDIYDTTGATKVTDEVVTVEKLLGPLKQEDVPILRCVGLNYMTHIRETGRTPPPTPSIFFKPSTTITDHDCNVVIPKIAQDEQADYEGELCLIIGRDAKDVSEAEALDYVAAFTIGNDISSRKLQIDRTIAGPVPQWGFSKGFDTYAPLGPCLLRSDLVGDEKELRLQTLVDGEVRQDALVSDLVFGCAALVSYLSTGTTLQKGSVIMTGTPGGVGNGMKPPKFLKPGNRMEVKTQACFHDRLNNDPVTEAALHVRLCATPFMPSVTSTCSSSFYICTMSSPFLTIQGDPISEDQVLGSGRSGVVIVRDGLAVKTPLRWLWSSDYDVEMNILSLRREQDVYRRLQSDEDHRSIGIVRSIGFPDDAIQLDHMPNGDLRTYLAKCQWRPSPRRQLTWFRDLARTLSYIHDRRVLVADIASRNFLLDSDLSIKFCDFSEASLLAVDSNMETVDDNGFTAQIDIGYLGAVIYEVVTGTKCEVDLFTYNDSTNGRAHWPKREDLPTTQGVWLDCIIEGCWKGEFRNAHSLLQALNAVHLASPMAESRK</sequence>
<dbReference type="FunFam" id="3.90.850.10:FF:000002">
    <property type="entry name" value="2-hydroxyhepta-2,4-diene-1,7-dioate isomerase"/>
    <property type="match status" value="1"/>
</dbReference>
<proteinExistence type="inferred from homology"/>
<dbReference type="Gene3D" id="1.10.510.10">
    <property type="entry name" value="Transferase(Phosphotransferase) domain 1"/>
    <property type="match status" value="1"/>
</dbReference>
<reference evidence="4" key="1">
    <citation type="journal article" date="2019" name="Beilstein J. Org. Chem.">
        <title>Nanangenines: drimane sesquiterpenoids as the dominant metabolite cohort of a novel Australian fungus, Aspergillus nanangensis.</title>
        <authorList>
            <person name="Lacey H.J."/>
            <person name="Gilchrist C.L.M."/>
            <person name="Crombie A."/>
            <person name="Kalaitzis J.A."/>
            <person name="Vuong D."/>
            <person name="Rutledge P.J."/>
            <person name="Turner P."/>
            <person name="Pitt J.I."/>
            <person name="Lacey E."/>
            <person name="Chooi Y.H."/>
            <person name="Piggott A.M."/>
        </authorList>
    </citation>
    <scope>NUCLEOTIDE SEQUENCE</scope>
    <source>
        <strain evidence="4">MST-FP2251</strain>
    </source>
</reference>
<dbReference type="InterPro" id="IPR036663">
    <property type="entry name" value="Fumarylacetoacetase_C_sf"/>
</dbReference>
<comment type="similarity">
    <text evidence="1">Belongs to the FAH family.</text>
</comment>
<evidence type="ECO:0000256" key="2">
    <source>
        <dbReference type="ARBA" id="ARBA00022723"/>
    </source>
</evidence>
<evidence type="ECO:0000259" key="3">
    <source>
        <dbReference type="PROSITE" id="PS50011"/>
    </source>
</evidence>
<dbReference type="PANTHER" id="PTHR11820">
    <property type="entry name" value="ACYLPYRUVASE"/>
    <property type="match status" value="1"/>
</dbReference>
<dbReference type="Gene3D" id="3.90.850.10">
    <property type="entry name" value="Fumarylacetoacetase-like, C-terminal domain"/>
    <property type="match status" value="1"/>
</dbReference>
<dbReference type="SUPFAM" id="SSF56112">
    <property type="entry name" value="Protein kinase-like (PK-like)"/>
    <property type="match status" value="1"/>
</dbReference>
<dbReference type="InterPro" id="IPR000719">
    <property type="entry name" value="Prot_kinase_dom"/>
</dbReference>
<organism evidence="4 5">
    <name type="scientific">Aspergillus nanangensis</name>
    <dbReference type="NCBI Taxonomy" id="2582783"/>
    <lineage>
        <taxon>Eukaryota</taxon>
        <taxon>Fungi</taxon>
        <taxon>Dikarya</taxon>
        <taxon>Ascomycota</taxon>
        <taxon>Pezizomycotina</taxon>
        <taxon>Eurotiomycetes</taxon>
        <taxon>Eurotiomycetidae</taxon>
        <taxon>Eurotiales</taxon>
        <taxon>Aspergillaceae</taxon>
        <taxon>Aspergillus</taxon>
        <taxon>Aspergillus subgen. Circumdati</taxon>
    </lineage>
</organism>
<dbReference type="GO" id="GO:0004672">
    <property type="term" value="F:protein kinase activity"/>
    <property type="evidence" value="ECO:0007669"/>
    <property type="project" value="InterPro"/>
</dbReference>
<evidence type="ECO:0000256" key="1">
    <source>
        <dbReference type="ARBA" id="ARBA00010211"/>
    </source>
</evidence>
<feature type="domain" description="Protein kinase" evidence="3">
    <location>
        <begin position="342"/>
        <end position="594"/>
    </location>
</feature>
<dbReference type="GO" id="GO:0006107">
    <property type="term" value="P:oxaloacetate metabolic process"/>
    <property type="evidence" value="ECO:0007669"/>
    <property type="project" value="UniProtKB-ARBA"/>
</dbReference>
<name>A0AAD4D0Y7_ASPNN</name>
<dbReference type="InterPro" id="IPR011234">
    <property type="entry name" value="Fumarylacetoacetase-like_C"/>
</dbReference>
<protein>
    <recommendedName>
        <fullName evidence="3">Protein kinase domain-containing protein</fullName>
    </recommendedName>
</protein>
<evidence type="ECO:0000313" key="5">
    <source>
        <dbReference type="Proteomes" id="UP001194746"/>
    </source>
</evidence>
<dbReference type="GO" id="GO:0005524">
    <property type="term" value="F:ATP binding"/>
    <property type="evidence" value="ECO:0007669"/>
    <property type="project" value="InterPro"/>
</dbReference>
<reference evidence="4" key="2">
    <citation type="submission" date="2020-02" db="EMBL/GenBank/DDBJ databases">
        <authorList>
            <person name="Gilchrist C.L.M."/>
            <person name="Chooi Y.-H."/>
        </authorList>
    </citation>
    <scope>NUCLEOTIDE SEQUENCE</scope>
    <source>
        <strain evidence="4">MST-FP2251</strain>
    </source>
</reference>
<dbReference type="Pfam" id="PF01557">
    <property type="entry name" value="FAA_hydrolase"/>
    <property type="match status" value="1"/>
</dbReference>
<dbReference type="PANTHER" id="PTHR11820:SF100">
    <property type="entry name" value="FUMARYLACETOACETATE HYDROLASE FAMILY PROTEIN (AFU_ORTHOLOGUE AFUA_4G01490)"/>
    <property type="match status" value="1"/>
</dbReference>
<comment type="caution">
    <text evidence="4">The sequence shown here is derived from an EMBL/GenBank/DDBJ whole genome shotgun (WGS) entry which is preliminary data.</text>
</comment>
<dbReference type="InterPro" id="IPR001245">
    <property type="entry name" value="Ser-Thr/Tyr_kinase_cat_dom"/>
</dbReference>
<accession>A0AAD4D0Y7</accession>
<dbReference type="GO" id="GO:0046872">
    <property type="term" value="F:metal ion binding"/>
    <property type="evidence" value="ECO:0007669"/>
    <property type="project" value="UniProtKB-KW"/>
</dbReference>
<keyword evidence="2" id="KW-0479">Metal-binding</keyword>
<dbReference type="InterPro" id="IPR011009">
    <property type="entry name" value="Kinase-like_dom_sf"/>
</dbReference>
<dbReference type="GO" id="GO:0050163">
    <property type="term" value="F:oxaloacetate tautomerase activity"/>
    <property type="evidence" value="ECO:0007669"/>
    <property type="project" value="UniProtKB-ARBA"/>
</dbReference>
<gene>
    <name evidence="4" type="ORF">FE257_000211</name>
</gene>
<dbReference type="EMBL" id="VCAU01000001">
    <property type="protein sequence ID" value="KAF9895307.1"/>
    <property type="molecule type" value="Genomic_DNA"/>
</dbReference>
<dbReference type="Pfam" id="PF07714">
    <property type="entry name" value="PK_Tyr_Ser-Thr"/>
    <property type="match status" value="1"/>
</dbReference>
<dbReference type="PROSITE" id="PS50011">
    <property type="entry name" value="PROTEIN_KINASE_DOM"/>
    <property type="match status" value="1"/>
</dbReference>